<dbReference type="InterPro" id="IPR044925">
    <property type="entry name" value="His-Me_finger_sf"/>
</dbReference>
<keyword evidence="2" id="KW-0378">Hydrolase</keyword>
<dbReference type="PANTHER" id="PTHR33607">
    <property type="entry name" value="ENDONUCLEASE-1"/>
    <property type="match status" value="1"/>
</dbReference>
<keyword evidence="6" id="KW-0255">Endonuclease</keyword>
<name>A0A2A9E9S0_9MICO</name>
<dbReference type="OrthoDB" id="9800417at2"/>
<feature type="domain" description="Endonuclease YhcR N-terminal" evidence="5">
    <location>
        <begin position="49"/>
        <end position="152"/>
    </location>
</feature>
<keyword evidence="1" id="KW-0540">Nuclease</keyword>
<dbReference type="SUPFAM" id="SSF54060">
    <property type="entry name" value="His-Me finger endonucleases"/>
    <property type="match status" value="1"/>
</dbReference>
<dbReference type="RefSeq" id="WP_098455938.1">
    <property type="nucleotide sequence ID" value="NZ_PDJG01000001.1"/>
</dbReference>
<gene>
    <name evidence="6" type="ORF">ATL42_2924</name>
</gene>
<keyword evidence="7" id="KW-1185">Reference proteome</keyword>
<dbReference type="GO" id="GO:0004519">
    <property type="term" value="F:endonuclease activity"/>
    <property type="evidence" value="ECO:0007669"/>
    <property type="project" value="UniProtKB-KW"/>
</dbReference>
<dbReference type="EMBL" id="PDJG01000001">
    <property type="protein sequence ID" value="PFG34992.1"/>
    <property type="molecule type" value="Genomic_DNA"/>
</dbReference>
<dbReference type="Proteomes" id="UP000225548">
    <property type="component" value="Unassembled WGS sequence"/>
</dbReference>
<protein>
    <submittedName>
        <fullName evidence="6">Endonuclease I</fullName>
    </submittedName>
</protein>
<dbReference type="Pfam" id="PF04231">
    <property type="entry name" value="Endonuclease_1"/>
    <property type="match status" value="1"/>
</dbReference>
<comment type="caution">
    <text evidence="6">The sequence shown here is derived from an EMBL/GenBank/DDBJ whole genome shotgun (WGS) entry which is preliminary data.</text>
</comment>
<dbReference type="GO" id="GO:0016787">
    <property type="term" value="F:hydrolase activity"/>
    <property type="evidence" value="ECO:0007669"/>
    <property type="project" value="UniProtKB-KW"/>
</dbReference>
<evidence type="ECO:0000256" key="3">
    <source>
        <dbReference type="SAM" id="MobiDB-lite"/>
    </source>
</evidence>
<evidence type="ECO:0000259" key="5">
    <source>
        <dbReference type="Pfam" id="PF19886"/>
    </source>
</evidence>
<proteinExistence type="predicted"/>
<accession>A0A2A9E9S0</accession>
<dbReference type="InterPro" id="IPR007346">
    <property type="entry name" value="Endonuclease-I"/>
</dbReference>
<evidence type="ECO:0000313" key="7">
    <source>
        <dbReference type="Proteomes" id="UP000225548"/>
    </source>
</evidence>
<dbReference type="Pfam" id="PF19886">
    <property type="entry name" value="DUF6359"/>
    <property type="match status" value="1"/>
</dbReference>
<evidence type="ECO:0000313" key="6">
    <source>
        <dbReference type="EMBL" id="PFG34992.1"/>
    </source>
</evidence>
<organism evidence="6 7">
    <name type="scientific">Sanguibacter antarcticus</name>
    <dbReference type="NCBI Taxonomy" id="372484"/>
    <lineage>
        <taxon>Bacteria</taxon>
        <taxon>Bacillati</taxon>
        <taxon>Actinomycetota</taxon>
        <taxon>Actinomycetes</taxon>
        <taxon>Micrococcales</taxon>
        <taxon>Sanguibacteraceae</taxon>
        <taxon>Sanguibacter</taxon>
    </lineage>
</organism>
<dbReference type="InterPro" id="IPR045939">
    <property type="entry name" value="YhcR_N"/>
</dbReference>
<keyword evidence="4" id="KW-0732">Signal</keyword>
<reference evidence="6 7" key="1">
    <citation type="submission" date="2017-10" db="EMBL/GenBank/DDBJ databases">
        <title>Sequencing the genomes of 1000 actinobacteria strains.</title>
        <authorList>
            <person name="Klenk H.-P."/>
        </authorList>
    </citation>
    <scope>NUCLEOTIDE SEQUENCE [LARGE SCALE GENOMIC DNA]</scope>
    <source>
        <strain evidence="6 7">DSM 18966</strain>
    </source>
</reference>
<evidence type="ECO:0000256" key="1">
    <source>
        <dbReference type="ARBA" id="ARBA00022722"/>
    </source>
</evidence>
<dbReference type="AlphaFoldDB" id="A0A2A9E9S0"/>
<feature type="signal peptide" evidence="4">
    <location>
        <begin position="1"/>
        <end position="35"/>
    </location>
</feature>
<evidence type="ECO:0000256" key="2">
    <source>
        <dbReference type="ARBA" id="ARBA00022801"/>
    </source>
</evidence>
<dbReference type="PANTHER" id="PTHR33607:SF2">
    <property type="entry name" value="ENDONUCLEASE-1"/>
    <property type="match status" value="1"/>
</dbReference>
<evidence type="ECO:0000256" key="4">
    <source>
        <dbReference type="SAM" id="SignalP"/>
    </source>
</evidence>
<feature type="region of interest" description="Disordered" evidence="3">
    <location>
        <begin position="290"/>
        <end position="310"/>
    </location>
</feature>
<sequence length="401" mass="42086">MIVPTRQRRHRALLLPLTLLVALLTVALPSTPLGAAIGGPTAAQAATPITVATARTTQNGSTATVRGYVVGQPTASATVVRSGFPSDYALALADTPTQTDTTTMIYVQVPSASRAAWGLRTNPGLLGTQIDVTGSLSAYFARPGVTSASAFALVGTGDGGGTPGGGTGGSTEHDAMYYASALGLSGPQLEAELHEIISTGTRTVSYATVWTALQVTDQDPASSANVLTLYGGFSMSKTNNGGGVDQWNREHVWPQSHGGFGTAAGPGTDLHHLRPTDVTVNSARGNLDFDEGGTQNTEAPGNFADSNSWEPRDAVKGDVARMILYMSVRYEGGDGWPDLEVNDAVSNGSAPNVGRLSVLLDWNAQDPPDAFEKRRNDIIFETYQGNRNPFVDHPEWADAIW</sequence>
<feature type="compositionally biased region" description="Polar residues" evidence="3">
    <location>
        <begin position="293"/>
        <end position="309"/>
    </location>
</feature>
<feature type="chain" id="PRO_5039112269" evidence="4">
    <location>
        <begin position="36"/>
        <end position="401"/>
    </location>
</feature>